<feature type="compositionally biased region" description="Basic and acidic residues" evidence="1">
    <location>
        <begin position="391"/>
        <end position="405"/>
    </location>
</feature>
<protein>
    <submittedName>
        <fullName evidence="2">Uncharacterized protein</fullName>
    </submittedName>
</protein>
<sequence length="551" mass="57883">MAGREAEYLQAAVALLEKAGRMDLLRQEALPALRPARKAAQGVTAAVMACSPPRSGGRTGQMRKGGQGGGRLSPGKQGCVVCRPAGPGRVPVFTLAPGRGGVKLQSRIRLGRGGRGASQRAVGLHNLGAKYKGSKQDEGRGGQAEGAGQGLQPRVGGDLSSVQLGEGYSGGGESRGQDERDGEYDPLIPVSSKWPTMLECSASESEGEQAEVGEDESGGASPPLTVRPHRKESLWETGEEGASSVDYGGGPRFFAARDFVFAGTPDLLGQRERREEGEPGERRAERSPWTEGQAEPRAAGRSPSPGWMAERRLATDTPGKRCGGRGRAPANAPPPGSGVRAQRGSRRGLEEGELVDDGAEGSWWEQGGVGPANALSQSLQATQDQTRARVRVCEEGHSGRRKAQERPPSLPAVRSAGGLKAGPSSMLPQPLRSSVAPPRSLGSQMARPFLLLATELASVLGPRFCFPQQDPVKAKSHVGLKEKINATAEMGQIAWISREQKLHHSEEDPLTSSGFQRLQVLSTAAGGGGNGEEDRTKILGPVKLLAAMVKS</sequence>
<dbReference type="EMBL" id="JANPWB010000001">
    <property type="protein sequence ID" value="KAJ1213750.1"/>
    <property type="molecule type" value="Genomic_DNA"/>
</dbReference>
<feature type="compositionally biased region" description="Basic and acidic residues" evidence="1">
    <location>
        <begin position="269"/>
        <end position="288"/>
    </location>
</feature>
<feature type="region of interest" description="Disordered" evidence="1">
    <location>
        <begin position="266"/>
        <end position="438"/>
    </location>
</feature>
<evidence type="ECO:0000313" key="2">
    <source>
        <dbReference type="EMBL" id="KAJ1213750.1"/>
    </source>
</evidence>
<dbReference type="Proteomes" id="UP001066276">
    <property type="component" value="Chromosome 1_1"/>
</dbReference>
<feature type="compositionally biased region" description="Gly residues" evidence="1">
    <location>
        <begin position="57"/>
        <end position="72"/>
    </location>
</feature>
<reference evidence="2" key="1">
    <citation type="journal article" date="2022" name="bioRxiv">
        <title>Sequencing and chromosome-scale assembly of the giantPleurodeles waltlgenome.</title>
        <authorList>
            <person name="Brown T."/>
            <person name="Elewa A."/>
            <person name="Iarovenko S."/>
            <person name="Subramanian E."/>
            <person name="Araus A.J."/>
            <person name="Petzold A."/>
            <person name="Susuki M."/>
            <person name="Suzuki K.-i.T."/>
            <person name="Hayashi T."/>
            <person name="Toyoda A."/>
            <person name="Oliveira C."/>
            <person name="Osipova E."/>
            <person name="Leigh N.D."/>
            <person name="Simon A."/>
            <person name="Yun M.H."/>
        </authorList>
    </citation>
    <scope>NUCLEOTIDE SEQUENCE</scope>
    <source>
        <strain evidence="2">20211129_DDA</strain>
        <tissue evidence="2">Liver</tissue>
    </source>
</reference>
<feature type="region of interest" description="Disordered" evidence="1">
    <location>
        <begin position="49"/>
        <end position="73"/>
    </location>
</feature>
<gene>
    <name evidence="2" type="ORF">NDU88_001381</name>
</gene>
<dbReference type="AlphaFoldDB" id="A0AAV7WNF6"/>
<evidence type="ECO:0000313" key="3">
    <source>
        <dbReference type="Proteomes" id="UP001066276"/>
    </source>
</evidence>
<feature type="region of interest" description="Disordered" evidence="1">
    <location>
        <begin position="128"/>
        <end position="246"/>
    </location>
</feature>
<feature type="compositionally biased region" description="Polar residues" evidence="1">
    <location>
        <begin position="374"/>
        <end position="385"/>
    </location>
</feature>
<keyword evidence="3" id="KW-1185">Reference proteome</keyword>
<feature type="compositionally biased region" description="Acidic residues" evidence="1">
    <location>
        <begin position="205"/>
        <end position="217"/>
    </location>
</feature>
<comment type="caution">
    <text evidence="2">The sequence shown here is derived from an EMBL/GenBank/DDBJ whole genome shotgun (WGS) entry which is preliminary data.</text>
</comment>
<proteinExistence type="predicted"/>
<accession>A0AAV7WNF6</accession>
<name>A0AAV7WNF6_PLEWA</name>
<evidence type="ECO:0000256" key="1">
    <source>
        <dbReference type="SAM" id="MobiDB-lite"/>
    </source>
</evidence>
<organism evidence="2 3">
    <name type="scientific">Pleurodeles waltl</name>
    <name type="common">Iberian ribbed newt</name>
    <dbReference type="NCBI Taxonomy" id="8319"/>
    <lineage>
        <taxon>Eukaryota</taxon>
        <taxon>Metazoa</taxon>
        <taxon>Chordata</taxon>
        <taxon>Craniata</taxon>
        <taxon>Vertebrata</taxon>
        <taxon>Euteleostomi</taxon>
        <taxon>Amphibia</taxon>
        <taxon>Batrachia</taxon>
        <taxon>Caudata</taxon>
        <taxon>Salamandroidea</taxon>
        <taxon>Salamandridae</taxon>
        <taxon>Pleurodelinae</taxon>
        <taxon>Pleurodeles</taxon>
    </lineage>
</organism>